<dbReference type="AlphaFoldDB" id="A0A5N6IVQ4"/>
<protein>
    <submittedName>
        <fullName evidence="2">Uncharacterized protein</fullName>
    </submittedName>
</protein>
<organism evidence="2 3">
    <name type="scientific">Aspergillus minisclerotigenes</name>
    <dbReference type="NCBI Taxonomy" id="656917"/>
    <lineage>
        <taxon>Eukaryota</taxon>
        <taxon>Fungi</taxon>
        <taxon>Dikarya</taxon>
        <taxon>Ascomycota</taxon>
        <taxon>Pezizomycotina</taxon>
        <taxon>Eurotiomycetes</taxon>
        <taxon>Eurotiomycetidae</taxon>
        <taxon>Eurotiales</taxon>
        <taxon>Aspergillaceae</taxon>
        <taxon>Aspergillus</taxon>
        <taxon>Aspergillus subgen. Circumdati</taxon>
    </lineage>
</organism>
<sequence>MLAVELDDSTEFGLELTLGKWVVGLMMTEHLLVHFLSLGFLFSSLGRIRNYLSPE</sequence>
<keyword evidence="3" id="KW-1185">Reference proteome</keyword>
<gene>
    <name evidence="2" type="ORF">BDV30DRAFT_214599</name>
</gene>
<keyword evidence="1" id="KW-1133">Transmembrane helix</keyword>
<evidence type="ECO:0000313" key="2">
    <source>
        <dbReference type="EMBL" id="KAB8270752.1"/>
    </source>
</evidence>
<proteinExistence type="predicted"/>
<dbReference type="EMBL" id="ML732825">
    <property type="protein sequence ID" value="KAB8270752.1"/>
    <property type="molecule type" value="Genomic_DNA"/>
</dbReference>
<accession>A0A5N6IVQ4</accession>
<dbReference type="Proteomes" id="UP000326289">
    <property type="component" value="Unassembled WGS sequence"/>
</dbReference>
<reference evidence="2 3" key="1">
    <citation type="submission" date="2019-04" db="EMBL/GenBank/DDBJ databases">
        <title>Fungal friends and foes A comparative genomics study of 23 Aspergillus species from section Flavi.</title>
        <authorList>
            <consortium name="DOE Joint Genome Institute"/>
            <person name="Kjaerbolling I."/>
            <person name="Vesth T.C."/>
            <person name="Frisvad J.C."/>
            <person name="Nybo J.L."/>
            <person name="Theobald S."/>
            <person name="Kildgaard S."/>
            <person name="Petersen T.I."/>
            <person name="Kuo A."/>
            <person name="Sato A."/>
            <person name="Lyhne E.K."/>
            <person name="Kogle M.E."/>
            <person name="Wiebenga A."/>
            <person name="Kun R.S."/>
            <person name="Lubbers R.J."/>
            <person name="Makela M.R."/>
            <person name="Barry K."/>
            <person name="Chovatia M."/>
            <person name="Clum A."/>
            <person name="Daum C."/>
            <person name="Haridas S."/>
            <person name="He G."/>
            <person name="LaButti K."/>
            <person name="Lipzen A."/>
            <person name="Mondo S."/>
            <person name="Pangilinan J."/>
            <person name="Riley R."/>
            <person name="Salamov A."/>
            <person name="Simmons B.A."/>
            <person name="Magnuson J.K."/>
            <person name="Henrissat B."/>
            <person name="Mortensen U.H."/>
            <person name="Larsen T.O."/>
            <person name="De vries R.P."/>
            <person name="Grigoriev I.V."/>
            <person name="Machida M."/>
            <person name="Baker S.E."/>
            <person name="Andersen M.R."/>
        </authorList>
    </citation>
    <scope>NUCLEOTIDE SEQUENCE [LARGE SCALE GENOMIC DNA]</scope>
    <source>
        <strain evidence="2 3">CBS 117635</strain>
    </source>
</reference>
<name>A0A5N6IVQ4_9EURO</name>
<evidence type="ECO:0000256" key="1">
    <source>
        <dbReference type="SAM" id="Phobius"/>
    </source>
</evidence>
<feature type="transmembrane region" description="Helical" evidence="1">
    <location>
        <begin position="21"/>
        <end position="42"/>
    </location>
</feature>
<keyword evidence="1" id="KW-0472">Membrane</keyword>
<keyword evidence="1" id="KW-0812">Transmembrane</keyword>
<evidence type="ECO:0000313" key="3">
    <source>
        <dbReference type="Proteomes" id="UP000326289"/>
    </source>
</evidence>